<gene>
    <name evidence="3" type="ORF">HQ43_08875</name>
</gene>
<keyword evidence="1" id="KW-0175">Coiled coil</keyword>
<dbReference type="RefSeq" id="WP_036792139.1">
    <property type="nucleotide sequence ID" value="NZ_JQZV01000013.1"/>
</dbReference>
<dbReference type="Gene3D" id="1.10.287.1490">
    <property type="match status" value="1"/>
</dbReference>
<dbReference type="PANTHER" id="PTHR39082:SF1">
    <property type="entry name" value="SCAVENGER RECEPTOR CLASS A MEMBER 3"/>
    <property type="match status" value="1"/>
</dbReference>
<name>A0ABR4XKF4_9PORP</name>
<dbReference type="PANTHER" id="PTHR39082">
    <property type="entry name" value="PHOSPHOLIPASE C-BETA-2-RELATED"/>
    <property type="match status" value="1"/>
</dbReference>
<comment type="caution">
    <text evidence="3">The sequence shown here is derived from an EMBL/GenBank/DDBJ whole genome shotgun (WGS) entry which is preliminary data.</text>
</comment>
<evidence type="ECO:0000313" key="4">
    <source>
        <dbReference type="Proteomes" id="UP000030101"/>
    </source>
</evidence>
<evidence type="ECO:0000313" key="3">
    <source>
        <dbReference type="EMBL" id="KGN92133.1"/>
    </source>
</evidence>
<dbReference type="InterPro" id="IPR052376">
    <property type="entry name" value="Oxidative_Scav/Glycosyltrans"/>
</dbReference>
<feature type="domain" description="C4-type zinc ribbon" evidence="2">
    <location>
        <begin position="210"/>
        <end position="242"/>
    </location>
</feature>
<dbReference type="InterPro" id="IPR003743">
    <property type="entry name" value="Zf-RING_7"/>
</dbReference>
<evidence type="ECO:0000256" key="1">
    <source>
        <dbReference type="SAM" id="Coils"/>
    </source>
</evidence>
<protein>
    <submittedName>
        <fullName evidence="3">Zinc ribbon domain protein</fullName>
    </submittedName>
</protein>
<reference evidence="3 4" key="1">
    <citation type="submission" date="2014-08" db="EMBL/GenBank/DDBJ databases">
        <title>Porphyromonas canoris strain:OH2762 Genome sequencing.</title>
        <authorList>
            <person name="Wallis C."/>
            <person name="Deusch O."/>
            <person name="O'Flynn C."/>
            <person name="Davis I."/>
            <person name="Jospin G."/>
            <person name="Darling A.E."/>
            <person name="Coil D.A."/>
            <person name="Alexiev A."/>
            <person name="Horsfall A."/>
            <person name="Kirkwood N."/>
            <person name="Harris S."/>
            <person name="Eisen J.A."/>
        </authorList>
    </citation>
    <scope>NUCLEOTIDE SEQUENCE [LARGE SCALE GENOMIC DNA]</scope>
    <source>
        <strain evidence="4">COT-108 OH2762</strain>
    </source>
</reference>
<organism evidence="3 4">
    <name type="scientific">Porphyromonas canoris</name>
    <dbReference type="NCBI Taxonomy" id="36875"/>
    <lineage>
        <taxon>Bacteria</taxon>
        <taxon>Pseudomonadati</taxon>
        <taxon>Bacteroidota</taxon>
        <taxon>Bacteroidia</taxon>
        <taxon>Bacteroidales</taxon>
        <taxon>Porphyromonadaceae</taxon>
        <taxon>Porphyromonas</taxon>
    </lineage>
</organism>
<dbReference type="EMBL" id="JQZV01000013">
    <property type="protein sequence ID" value="KGN92133.1"/>
    <property type="molecule type" value="Genomic_DNA"/>
</dbReference>
<sequence>MAKKKVEQEISIEEKLKVLYDLQDVMSEVDRIRILRGELPIEVQELEDEIAGLQTRQSKCEADIAEIKKIIADRKVRIKEAQTAIEKYTAQLDSVRNNREYESLTKEIEYQSLEIQFLEKKIGEDEGVIKHIKSVLEEIMEVVSERSKDLEEKKGLLDEIVSETKVEEEKLREKASKLETKLDERLSKAFKRIRKSARNGLAVSTVDRESCSGCFNKIPPQKQLEIKTRKKVVVCEYCGRILVDKNLGEEK</sequence>
<dbReference type="Proteomes" id="UP000030101">
    <property type="component" value="Unassembled WGS sequence"/>
</dbReference>
<dbReference type="Pfam" id="PF02591">
    <property type="entry name" value="Zn_ribbon_9"/>
    <property type="match status" value="1"/>
</dbReference>
<proteinExistence type="predicted"/>
<keyword evidence="4" id="KW-1185">Reference proteome</keyword>
<evidence type="ECO:0000259" key="2">
    <source>
        <dbReference type="Pfam" id="PF02591"/>
    </source>
</evidence>
<feature type="coiled-coil region" evidence="1">
    <location>
        <begin position="43"/>
        <end position="188"/>
    </location>
</feature>
<accession>A0ABR4XKF4</accession>